<sequence>MVKAVLISAWFVDVTELICLVWDQPLIAAADLNSVLLSFTK</sequence>
<evidence type="ECO:0000313" key="2">
    <source>
        <dbReference type="Proteomes" id="UP000615755"/>
    </source>
</evidence>
<comment type="caution">
    <text evidence="1">The sequence shown here is derived from an EMBL/GenBank/DDBJ whole genome shotgun (WGS) entry which is preliminary data.</text>
</comment>
<evidence type="ECO:0000313" key="1">
    <source>
        <dbReference type="EMBL" id="MBE0367691.1"/>
    </source>
</evidence>
<accession>A0ABR9E9M2</accession>
<gene>
    <name evidence="1" type="ORF">PAUR_a1105</name>
</gene>
<evidence type="ECO:0008006" key="3">
    <source>
        <dbReference type="Google" id="ProtNLM"/>
    </source>
</evidence>
<keyword evidence="2" id="KW-1185">Reference proteome</keyword>
<dbReference type="Proteomes" id="UP000615755">
    <property type="component" value="Unassembled WGS sequence"/>
</dbReference>
<reference evidence="1 2" key="1">
    <citation type="submission" date="2015-03" db="EMBL/GenBank/DDBJ databases">
        <title>Genome sequence of Pseudoalteromonas aurantia.</title>
        <authorList>
            <person name="Xie B.-B."/>
            <person name="Rong J.-C."/>
            <person name="Qin Q.-L."/>
            <person name="Zhang Y.-Z."/>
        </authorList>
    </citation>
    <scope>NUCLEOTIDE SEQUENCE [LARGE SCALE GENOMIC DNA]</scope>
    <source>
        <strain evidence="1 2">208</strain>
    </source>
</reference>
<protein>
    <recommendedName>
        <fullName evidence="3">Orphan protein</fullName>
    </recommendedName>
</protein>
<name>A0ABR9E9M2_9GAMM</name>
<organism evidence="1 2">
    <name type="scientific">Pseudoalteromonas aurantia 208</name>
    <dbReference type="NCBI Taxonomy" id="1314867"/>
    <lineage>
        <taxon>Bacteria</taxon>
        <taxon>Pseudomonadati</taxon>
        <taxon>Pseudomonadota</taxon>
        <taxon>Gammaproteobacteria</taxon>
        <taxon>Alteromonadales</taxon>
        <taxon>Pseudoalteromonadaceae</taxon>
        <taxon>Pseudoalteromonas</taxon>
    </lineage>
</organism>
<dbReference type="EMBL" id="AQGV01000012">
    <property type="protein sequence ID" value="MBE0367691.1"/>
    <property type="molecule type" value="Genomic_DNA"/>
</dbReference>
<proteinExistence type="predicted"/>